<reference evidence="1 2" key="1">
    <citation type="submission" date="2019-03" db="EMBL/GenBank/DDBJ databases">
        <title>First draft genome of Liparis tanakae, snailfish: a comprehensive survey of snailfish specific genes.</title>
        <authorList>
            <person name="Kim W."/>
            <person name="Song I."/>
            <person name="Jeong J.-H."/>
            <person name="Kim D."/>
            <person name="Kim S."/>
            <person name="Ryu S."/>
            <person name="Song J.Y."/>
            <person name="Lee S.K."/>
        </authorList>
    </citation>
    <scope>NUCLEOTIDE SEQUENCE [LARGE SCALE GENOMIC DNA]</scope>
    <source>
        <tissue evidence="1">Muscle</tissue>
    </source>
</reference>
<name>A0A4Z2FT00_9TELE</name>
<comment type="caution">
    <text evidence="1">The sequence shown here is derived from an EMBL/GenBank/DDBJ whole genome shotgun (WGS) entry which is preliminary data.</text>
</comment>
<evidence type="ECO:0000313" key="1">
    <source>
        <dbReference type="EMBL" id="TNN44000.1"/>
    </source>
</evidence>
<keyword evidence="2" id="KW-1185">Reference proteome</keyword>
<evidence type="ECO:0000313" key="2">
    <source>
        <dbReference type="Proteomes" id="UP000314294"/>
    </source>
</evidence>
<dbReference type="AlphaFoldDB" id="A0A4Z2FT00"/>
<organism evidence="1 2">
    <name type="scientific">Liparis tanakae</name>
    <name type="common">Tanaka's snailfish</name>
    <dbReference type="NCBI Taxonomy" id="230148"/>
    <lineage>
        <taxon>Eukaryota</taxon>
        <taxon>Metazoa</taxon>
        <taxon>Chordata</taxon>
        <taxon>Craniata</taxon>
        <taxon>Vertebrata</taxon>
        <taxon>Euteleostomi</taxon>
        <taxon>Actinopterygii</taxon>
        <taxon>Neopterygii</taxon>
        <taxon>Teleostei</taxon>
        <taxon>Neoteleostei</taxon>
        <taxon>Acanthomorphata</taxon>
        <taxon>Eupercaria</taxon>
        <taxon>Perciformes</taxon>
        <taxon>Cottioidei</taxon>
        <taxon>Cottales</taxon>
        <taxon>Liparidae</taxon>
        <taxon>Liparis</taxon>
    </lineage>
</organism>
<accession>A0A4Z2FT00</accession>
<sequence>MQTGCEDGLFCRFQGPDPLCHIPYEYHQEPRPPVSGTPRVRDPHPLIITTCTTGGGDDRRQPNAANFKKVTPPFSCICICLSSFKTNEFIKPRRYEKL</sequence>
<dbReference type="EMBL" id="SRLO01000931">
    <property type="protein sequence ID" value="TNN44000.1"/>
    <property type="molecule type" value="Genomic_DNA"/>
</dbReference>
<dbReference type="Proteomes" id="UP000314294">
    <property type="component" value="Unassembled WGS sequence"/>
</dbReference>
<proteinExistence type="predicted"/>
<gene>
    <name evidence="1" type="ORF">EYF80_045808</name>
</gene>
<protein>
    <submittedName>
        <fullName evidence="1">Uncharacterized protein</fullName>
    </submittedName>
</protein>